<reference evidence="2 3" key="1">
    <citation type="submission" date="2015-01" db="EMBL/GenBank/DDBJ databases">
        <title>The Genome Sequence of Fonsecaea multimorphosa CBS 102226.</title>
        <authorList>
            <consortium name="The Broad Institute Genomics Platform"/>
            <person name="Cuomo C."/>
            <person name="de Hoog S."/>
            <person name="Gorbushina A."/>
            <person name="Stielow B."/>
            <person name="Teixiera M."/>
            <person name="Abouelleil A."/>
            <person name="Chapman S.B."/>
            <person name="Priest M."/>
            <person name="Young S.K."/>
            <person name="Wortman J."/>
            <person name="Nusbaum C."/>
            <person name="Birren B."/>
        </authorList>
    </citation>
    <scope>NUCLEOTIDE SEQUENCE [LARGE SCALE GENOMIC DNA]</scope>
    <source>
        <strain evidence="2 3">CBS 102226</strain>
    </source>
</reference>
<evidence type="ECO:0000259" key="1">
    <source>
        <dbReference type="Pfam" id="PF06985"/>
    </source>
</evidence>
<dbReference type="EMBL" id="KN848078">
    <property type="protein sequence ID" value="KIX96363.1"/>
    <property type="molecule type" value="Genomic_DNA"/>
</dbReference>
<feature type="domain" description="Heterokaryon incompatibility" evidence="1">
    <location>
        <begin position="63"/>
        <end position="201"/>
    </location>
</feature>
<dbReference type="VEuPathDB" id="FungiDB:Z520_08141"/>
<accession>A0A0D2KIB5</accession>
<keyword evidence="3" id="KW-1185">Reference proteome</keyword>
<dbReference type="OrthoDB" id="4850726at2759"/>
<protein>
    <recommendedName>
        <fullName evidence="1">Heterokaryon incompatibility domain-containing protein</fullName>
    </recommendedName>
</protein>
<dbReference type="RefSeq" id="XP_016630486.1">
    <property type="nucleotide sequence ID" value="XM_016778638.1"/>
</dbReference>
<dbReference type="PANTHER" id="PTHR24148">
    <property type="entry name" value="ANKYRIN REPEAT DOMAIN-CONTAINING PROTEIN 39 HOMOLOG-RELATED"/>
    <property type="match status" value="1"/>
</dbReference>
<name>A0A0D2KIB5_9EURO</name>
<dbReference type="Proteomes" id="UP000053411">
    <property type="component" value="Unassembled WGS sequence"/>
</dbReference>
<organism evidence="2 3">
    <name type="scientific">Fonsecaea multimorphosa CBS 102226</name>
    <dbReference type="NCBI Taxonomy" id="1442371"/>
    <lineage>
        <taxon>Eukaryota</taxon>
        <taxon>Fungi</taxon>
        <taxon>Dikarya</taxon>
        <taxon>Ascomycota</taxon>
        <taxon>Pezizomycotina</taxon>
        <taxon>Eurotiomycetes</taxon>
        <taxon>Chaetothyriomycetidae</taxon>
        <taxon>Chaetothyriales</taxon>
        <taxon>Herpotrichiellaceae</taxon>
        <taxon>Fonsecaea</taxon>
    </lineage>
</organism>
<gene>
    <name evidence="2" type="ORF">Z520_08141</name>
</gene>
<dbReference type="InterPro" id="IPR052895">
    <property type="entry name" value="HetReg/Transcr_Mod"/>
</dbReference>
<dbReference type="STRING" id="1442371.A0A0D2KIB5"/>
<dbReference type="Pfam" id="PF06985">
    <property type="entry name" value="HET"/>
    <property type="match status" value="1"/>
</dbReference>
<dbReference type="PANTHER" id="PTHR24148:SF73">
    <property type="entry name" value="HET DOMAIN PROTEIN (AFU_ORTHOLOGUE AFUA_8G01020)"/>
    <property type="match status" value="1"/>
</dbReference>
<evidence type="ECO:0000313" key="3">
    <source>
        <dbReference type="Proteomes" id="UP000053411"/>
    </source>
</evidence>
<dbReference type="AlphaFoldDB" id="A0A0D2KIB5"/>
<proteinExistence type="predicted"/>
<sequence>MKATSSPFVACRTCSCKLYPYTYPPLEEGDTQIRLLELEPSLEAAANIHAKLRTYAIDSAPAYTAISYKWRSKNPLRAIHLDGMRFFARDNLVDMFRCLRDPHQPRMLWIDAVSIDQSNVQERNSQVEKMGTIYERAETVVAWLDLRDEDALRKVSQLLSTPRLWQYTDFRKKSEDAQELWGALETVMEHDYWTRSWIIQEIVIADRVTLQSKSFAMPLSLLEDFAYWVMVRRDKSKWIHPDWKAIATAKCIQLCEHRTAASSLSNSRQPLQHLLMRYADFECMDPRDKVYSVLNLCIQLDPPITVNYAFTCAELFVEVLWCLIWSQELGAREVVGTAALLYKHLLCDYASETERRNAVYAVRSTLKFNIEPYPRGHVASGALSYDERLQLLDGIRKQAAGMRALPSHRSYYRDYEKWVNFPDVQKAPLVQPEHLSSFAVEFDLGESTRAHAASFGLATCPVKAGDQIYQFSNTDFALVLRREHPLHVFQNSFVDRVVGSAALVTGPNGAAPWNPFIKSTDISSWLRSFESTPDDGAAYNSVRANEINVVQLMKLLSLVCPP</sequence>
<dbReference type="GeneID" id="27713887"/>
<dbReference type="InterPro" id="IPR010730">
    <property type="entry name" value="HET"/>
</dbReference>
<evidence type="ECO:0000313" key="2">
    <source>
        <dbReference type="EMBL" id="KIX96363.1"/>
    </source>
</evidence>